<evidence type="ECO:0000259" key="1">
    <source>
        <dbReference type="Pfam" id="PF02540"/>
    </source>
</evidence>
<feature type="non-terminal residue" evidence="2">
    <location>
        <position position="1"/>
    </location>
</feature>
<dbReference type="GO" id="GO:0006163">
    <property type="term" value="P:purine nucleotide metabolic process"/>
    <property type="evidence" value="ECO:0007669"/>
    <property type="project" value="UniProtKB-ARBA"/>
</dbReference>
<dbReference type="AlphaFoldDB" id="A0AAW5EJ53"/>
<comment type="caution">
    <text evidence="2">The sequence shown here is derived from an EMBL/GenBank/DDBJ whole genome shotgun (WGS) entry which is preliminary data.</text>
</comment>
<dbReference type="InterPro" id="IPR014729">
    <property type="entry name" value="Rossmann-like_a/b/a_fold"/>
</dbReference>
<dbReference type="Pfam" id="PF02540">
    <property type="entry name" value="NAD_synthase"/>
    <property type="match status" value="1"/>
</dbReference>
<accession>A0AAW5EJ53</accession>
<evidence type="ECO:0000313" key="2">
    <source>
        <dbReference type="EMBL" id="MCH3852808.1"/>
    </source>
</evidence>
<dbReference type="Gene3D" id="3.40.50.620">
    <property type="entry name" value="HUPs"/>
    <property type="match status" value="1"/>
</dbReference>
<dbReference type="Proteomes" id="UP001199644">
    <property type="component" value="Unassembled WGS sequence"/>
</dbReference>
<evidence type="ECO:0000313" key="3">
    <source>
        <dbReference type="Proteomes" id="UP001199644"/>
    </source>
</evidence>
<proteinExistence type="predicted"/>
<reference evidence="2" key="1">
    <citation type="submission" date="2021-12" db="EMBL/GenBank/DDBJ databases">
        <title>Prevalence of phenicol resistance gene fexA in Campylobacter isolated from poultry supply chain.</title>
        <authorList>
            <person name="Tang B."/>
            <person name="Zheng X."/>
            <person name="Lin J."/>
            <person name="Lin R."/>
            <person name="Yang H."/>
            <person name="Shen Z."/>
            <person name="Xia F."/>
        </authorList>
    </citation>
    <scope>NUCLEOTIDE SEQUENCE</scope>
    <source>
        <strain evidence="2">CJHN2011004</strain>
    </source>
</reference>
<feature type="domain" description="NAD/GMP synthase" evidence="1">
    <location>
        <begin position="1"/>
        <end position="53"/>
    </location>
</feature>
<dbReference type="EMBL" id="JAJUOL010000408">
    <property type="protein sequence ID" value="MCH3852808.1"/>
    <property type="molecule type" value="Genomic_DNA"/>
</dbReference>
<sequence>SDEKDLGFSYELIDKGLKALENQDMKALENLDKKLLDMLQSRIKNNAFKRNMPEIASLNK</sequence>
<name>A0AAW5EJ53_CAMJU</name>
<gene>
    <name evidence="2" type="ORF">LZC39_11980</name>
</gene>
<dbReference type="InterPro" id="IPR022310">
    <property type="entry name" value="NAD/GMP_synthase"/>
</dbReference>
<protein>
    <submittedName>
        <fullName evidence="2">NAD(+) synthetase</fullName>
    </submittedName>
</protein>
<organism evidence="2 3">
    <name type="scientific">Campylobacter jejuni</name>
    <dbReference type="NCBI Taxonomy" id="197"/>
    <lineage>
        <taxon>Bacteria</taxon>
        <taxon>Pseudomonadati</taxon>
        <taxon>Campylobacterota</taxon>
        <taxon>Epsilonproteobacteria</taxon>
        <taxon>Campylobacterales</taxon>
        <taxon>Campylobacteraceae</taxon>
        <taxon>Campylobacter</taxon>
    </lineage>
</organism>